<dbReference type="InterPro" id="IPR009056">
    <property type="entry name" value="Cyt_c-like_dom"/>
</dbReference>
<evidence type="ECO:0000256" key="13">
    <source>
        <dbReference type="ARBA" id="ARBA00022989"/>
    </source>
</evidence>
<evidence type="ECO:0000256" key="9">
    <source>
        <dbReference type="ARBA" id="ARBA00022723"/>
    </source>
</evidence>
<feature type="binding site" description="covalent" evidence="18">
    <location>
        <position position="158"/>
    </location>
    <ligand>
        <name>heme c</name>
        <dbReference type="ChEBI" id="CHEBI:61717"/>
        <label>2</label>
    </ligand>
</feature>
<dbReference type="GO" id="GO:0005886">
    <property type="term" value="C:plasma membrane"/>
    <property type="evidence" value="ECO:0007669"/>
    <property type="project" value="UniProtKB-SubCell"/>
</dbReference>
<sequence length="266" mass="27183">MKKLAARRRSPIAILVLLLLGLTMTGTAYAVMKPEAPSAVPTATADADDVKAGKELFLANCASCHGTNGEGNPPAGPSLVGVGAAAVNFQVGTGRMPLAAPGVQAPAKGRNHFTEEQTAQLVAFVASLGPGPALPDPEFLDLEGANIAEGGAIFRTNCAMCHNSSGSGGALTRGKFAPSLMGVEATHIYEAMLTGPQSMPVFNDYNITPQEKENVIAFLKDVEEGGNSFGGHSLGSLGPAGDALFIWTIGAALMIGLAVWLGRKAA</sequence>
<evidence type="ECO:0000256" key="18">
    <source>
        <dbReference type="PIRSR" id="PIRSR000007-50"/>
    </source>
</evidence>
<evidence type="ECO:0000256" key="3">
    <source>
        <dbReference type="ARBA" id="ARBA00017819"/>
    </source>
</evidence>
<gene>
    <name evidence="22" type="ORF">FB467_1735</name>
</gene>
<comment type="subunit">
    <text evidence="17">The cytochrome bc1 complex is composed of a cytochrome b (QcrB), the Rieske iron-sulfur protein (QcrA) and a diheme cytochrome c (QcrC) subunit.</text>
</comment>
<keyword evidence="10" id="KW-0677">Repeat</keyword>
<dbReference type="Pfam" id="PF00034">
    <property type="entry name" value="Cytochrom_C"/>
    <property type="match status" value="1"/>
</dbReference>
<dbReference type="InterPro" id="IPR009152">
    <property type="entry name" value="bc1_cytC-su"/>
</dbReference>
<feature type="domain" description="Cytochrome c" evidence="21">
    <location>
        <begin position="145"/>
        <end position="223"/>
    </location>
</feature>
<dbReference type="GO" id="GO:0020037">
    <property type="term" value="F:heme binding"/>
    <property type="evidence" value="ECO:0007669"/>
    <property type="project" value="UniProtKB-UniRule"/>
</dbReference>
<keyword evidence="13 17" id="KW-1133">Transmembrane helix</keyword>
<comment type="catalytic activity">
    <reaction evidence="16 17">
        <text>a quinol + 2 Fe(III)-[cytochrome c](out) = a quinone + 2 Fe(II)-[cytochrome c](out) + 2 H(+)(out)</text>
        <dbReference type="Rhea" id="RHEA:11484"/>
        <dbReference type="Rhea" id="RHEA-COMP:10350"/>
        <dbReference type="Rhea" id="RHEA-COMP:14399"/>
        <dbReference type="ChEBI" id="CHEBI:15378"/>
        <dbReference type="ChEBI" id="CHEBI:24646"/>
        <dbReference type="ChEBI" id="CHEBI:29033"/>
        <dbReference type="ChEBI" id="CHEBI:29034"/>
        <dbReference type="ChEBI" id="CHEBI:132124"/>
        <dbReference type="EC" id="7.1.1.8"/>
    </reaction>
</comment>
<keyword evidence="23" id="KW-1185">Reference proteome</keyword>
<dbReference type="RefSeq" id="WP_141784736.1">
    <property type="nucleotide sequence ID" value="NZ_BAAAIK010000002.1"/>
</dbReference>
<organism evidence="22 23">
    <name type="scientific">Ornithinicoccus hortensis</name>
    <dbReference type="NCBI Taxonomy" id="82346"/>
    <lineage>
        <taxon>Bacteria</taxon>
        <taxon>Bacillati</taxon>
        <taxon>Actinomycetota</taxon>
        <taxon>Actinomycetes</taxon>
        <taxon>Micrococcales</taxon>
        <taxon>Intrasporangiaceae</taxon>
        <taxon>Ornithinicoccus</taxon>
    </lineage>
</organism>
<comment type="caution">
    <text evidence="17">Lacks conserved residue(s) required for the propagation of feature annotation.</text>
</comment>
<keyword evidence="20" id="KW-0732">Signal</keyword>
<keyword evidence="7 17" id="KW-0679">Respiratory chain</keyword>
<feature type="transmembrane region" description="Helical" evidence="17">
    <location>
        <begin position="244"/>
        <end position="262"/>
    </location>
</feature>
<evidence type="ECO:0000256" key="19">
    <source>
        <dbReference type="PIRSR" id="PIRSR000007-51"/>
    </source>
</evidence>
<feature type="binding site" description="covalent" evidence="18">
    <location>
        <position position="64"/>
    </location>
    <ligand>
        <name>heme c</name>
        <dbReference type="ChEBI" id="CHEBI:61717"/>
        <label>1</label>
    </ligand>
</feature>
<evidence type="ECO:0000256" key="1">
    <source>
        <dbReference type="ARBA" id="ARBA00004651"/>
    </source>
</evidence>
<evidence type="ECO:0000256" key="6">
    <source>
        <dbReference type="ARBA" id="ARBA00022617"/>
    </source>
</evidence>
<keyword evidence="6 17" id="KW-0349">Heme</keyword>
<proteinExistence type="predicted"/>
<evidence type="ECO:0000256" key="17">
    <source>
        <dbReference type="PIRNR" id="PIRNR000007"/>
    </source>
</evidence>
<evidence type="ECO:0000256" key="20">
    <source>
        <dbReference type="SAM" id="SignalP"/>
    </source>
</evidence>
<evidence type="ECO:0000256" key="14">
    <source>
        <dbReference type="ARBA" id="ARBA00023004"/>
    </source>
</evidence>
<keyword evidence="15 17" id="KW-0472">Membrane</keyword>
<dbReference type="Proteomes" id="UP000319516">
    <property type="component" value="Unassembled WGS sequence"/>
</dbReference>
<evidence type="ECO:0000313" key="22">
    <source>
        <dbReference type="EMBL" id="TQL50622.1"/>
    </source>
</evidence>
<evidence type="ECO:0000256" key="12">
    <source>
        <dbReference type="ARBA" id="ARBA00022982"/>
    </source>
</evidence>
<feature type="chain" id="PRO_5021728919" description="Cytochrome bc1 complex cytochrome c subunit" evidence="20">
    <location>
        <begin position="31"/>
        <end position="266"/>
    </location>
</feature>
<dbReference type="GO" id="GO:0005506">
    <property type="term" value="F:iron ion binding"/>
    <property type="evidence" value="ECO:0007669"/>
    <property type="project" value="UniProtKB-UniRule"/>
</dbReference>
<evidence type="ECO:0000256" key="7">
    <source>
        <dbReference type="ARBA" id="ARBA00022660"/>
    </source>
</evidence>
<evidence type="ECO:0000256" key="2">
    <source>
        <dbReference type="ARBA" id="ARBA00012951"/>
    </source>
</evidence>
<dbReference type="PROSITE" id="PS51007">
    <property type="entry name" value="CYTC"/>
    <property type="match status" value="2"/>
</dbReference>
<dbReference type="Gene3D" id="1.10.760.10">
    <property type="entry name" value="Cytochrome c-like domain"/>
    <property type="match status" value="2"/>
</dbReference>
<dbReference type="AlphaFoldDB" id="A0A542YRA1"/>
<feature type="binding site" description="axial binding residue" evidence="19">
    <location>
        <position position="65"/>
    </location>
    <ligand>
        <name>heme c</name>
        <dbReference type="ChEBI" id="CHEBI:61717"/>
        <label>1</label>
    </ligand>
    <ligandPart>
        <name>Fe</name>
        <dbReference type="ChEBI" id="CHEBI:18248"/>
    </ligandPart>
</feature>
<feature type="binding site" description="axial binding residue" evidence="19">
    <location>
        <position position="162"/>
    </location>
    <ligand>
        <name>heme c</name>
        <dbReference type="ChEBI" id="CHEBI:61717"/>
        <label>2</label>
    </ligand>
    <ligandPart>
        <name>Fe</name>
        <dbReference type="ChEBI" id="CHEBI:18248"/>
    </ligandPart>
</feature>
<name>A0A542YRA1_9MICO</name>
<evidence type="ECO:0000256" key="15">
    <source>
        <dbReference type="ARBA" id="ARBA00023136"/>
    </source>
</evidence>
<evidence type="ECO:0000256" key="5">
    <source>
        <dbReference type="ARBA" id="ARBA00022475"/>
    </source>
</evidence>
<keyword evidence="11 17" id="KW-1278">Translocase</keyword>
<comment type="subcellular location">
    <subcellularLocation>
        <location evidence="1 17">Cell membrane</location>
        <topology evidence="1 17">Multi-pass membrane protein</topology>
    </subcellularLocation>
</comment>
<dbReference type="EC" id="7.1.1.8" evidence="2 17"/>
<dbReference type="InterPro" id="IPR036909">
    <property type="entry name" value="Cyt_c-like_dom_sf"/>
</dbReference>
<reference evidence="22 23" key="1">
    <citation type="submission" date="2019-06" db="EMBL/GenBank/DDBJ databases">
        <title>Sequencing the genomes of 1000 actinobacteria strains.</title>
        <authorList>
            <person name="Klenk H.-P."/>
        </authorList>
    </citation>
    <scope>NUCLEOTIDE SEQUENCE [LARGE SCALE GENOMIC DNA]</scope>
    <source>
        <strain evidence="22 23">DSM 12335</strain>
    </source>
</reference>
<feature type="signal peptide" evidence="20">
    <location>
        <begin position="1"/>
        <end position="30"/>
    </location>
</feature>
<evidence type="ECO:0000256" key="4">
    <source>
        <dbReference type="ARBA" id="ARBA00022448"/>
    </source>
</evidence>
<accession>A0A542YRA1</accession>
<feature type="binding site" description="covalent" evidence="18">
    <location>
        <position position="61"/>
    </location>
    <ligand>
        <name>heme c</name>
        <dbReference type="ChEBI" id="CHEBI:61717"/>
        <label>1</label>
    </ligand>
</feature>
<comment type="caution">
    <text evidence="22">The sequence shown here is derived from an EMBL/GenBank/DDBJ whole genome shotgun (WGS) entry which is preliminary data.</text>
</comment>
<evidence type="ECO:0000256" key="8">
    <source>
        <dbReference type="ARBA" id="ARBA00022692"/>
    </source>
</evidence>
<dbReference type="PANTHER" id="PTHR33751">
    <property type="entry name" value="CBB3-TYPE CYTOCHROME C OXIDASE SUBUNIT FIXP"/>
    <property type="match status" value="1"/>
</dbReference>
<feature type="binding site" description="covalent" evidence="18">
    <location>
        <position position="161"/>
    </location>
    <ligand>
        <name>heme c</name>
        <dbReference type="ChEBI" id="CHEBI:61717"/>
        <label>2</label>
    </ligand>
</feature>
<comment type="PTM">
    <text evidence="18">Binds 2 heme c groups covalently per subunit.</text>
</comment>
<dbReference type="InterPro" id="IPR050597">
    <property type="entry name" value="Cytochrome_c_Oxidase_Subunit"/>
</dbReference>
<protein>
    <recommendedName>
        <fullName evidence="3 17">Cytochrome bc1 complex cytochrome c subunit</fullName>
        <ecNumber evidence="2 17">7.1.1.8</ecNumber>
    </recommendedName>
</protein>
<evidence type="ECO:0000313" key="23">
    <source>
        <dbReference type="Proteomes" id="UP000319516"/>
    </source>
</evidence>
<keyword evidence="9 17" id="KW-0479">Metal-binding</keyword>
<dbReference type="EMBL" id="VFOP01000001">
    <property type="protein sequence ID" value="TQL50622.1"/>
    <property type="molecule type" value="Genomic_DNA"/>
</dbReference>
<keyword evidence="14 17" id="KW-0408">Iron</keyword>
<evidence type="ECO:0000256" key="16">
    <source>
        <dbReference type="ARBA" id="ARBA00029351"/>
    </source>
</evidence>
<evidence type="ECO:0000259" key="21">
    <source>
        <dbReference type="PROSITE" id="PS51007"/>
    </source>
</evidence>
<evidence type="ECO:0000256" key="10">
    <source>
        <dbReference type="ARBA" id="ARBA00022737"/>
    </source>
</evidence>
<feature type="domain" description="Cytochrome c" evidence="21">
    <location>
        <begin position="48"/>
        <end position="129"/>
    </location>
</feature>
<dbReference type="PANTHER" id="PTHR33751:SF13">
    <property type="entry name" value="CYTOCHROME BC1 COMPLEX CYTOCHROME C SUBUNIT"/>
    <property type="match status" value="1"/>
</dbReference>
<evidence type="ECO:0000256" key="11">
    <source>
        <dbReference type="ARBA" id="ARBA00022967"/>
    </source>
</evidence>
<dbReference type="Pfam" id="PF13442">
    <property type="entry name" value="Cytochrome_CBB3"/>
    <property type="match status" value="1"/>
</dbReference>
<dbReference type="SUPFAM" id="SSF46626">
    <property type="entry name" value="Cytochrome c"/>
    <property type="match status" value="2"/>
</dbReference>
<dbReference type="OrthoDB" id="9811281at2"/>
<dbReference type="PIRSF" id="PIRSF000007">
    <property type="entry name" value="Ubiq_cycred_cyc"/>
    <property type="match status" value="1"/>
</dbReference>
<keyword evidence="12 17" id="KW-0249">Electron transport</keyword>
<keyword evidence="4 17" id="KW-0813">Transport</keyword>
<keyword evidence="8 17" id="KW-0812">Transmembrane</keyword>
<keyword evidence="5 17" id="KW-1003">Cell membrane</keyword>
<dbReference type="GO" id="GO:0008121">
    <property type="term" value="F:quinol-cytochrome-c reductase activity"/>
    <property type="evidence" value="ECO:0007669"/>
    <property type="project" value="UniProtKB-UniRule"/>
</dbReference>